<evidence type="ECO:0008006" key="5">
    <source>
        <dbReference type="Google" id="ProtNLM"/>
    </source>
</evidence>
<proteinExistence type="predicted"/>
<dbReference type="KEGG" id="api:103307861"/>
<dbReference type="GO" id="GO:0046983">
    <property type="term" value="F:protein dimerization activity"/>
    <property type="evidence" value="ECO:0007669"/>
    <property type="project" value="InterPro"/>
</dbReference>
<dbReference type="InterPro" id="IPR012337">
    <property type="entry name" value="RNaseH-like_sf"/>
</dbReference>
<organism evidence="3 4">
    <name type="scientific">Acyrthosiphon pisum</name>
    <name type="common">Pea aphid</name>
    <dbReference type="NCBI Taxonomy" id="7029"/>
    <lineage>
        <taxon>Eukaryota</taxon>
        <taxon>Metazoa</taxon>
        <taxon>Ecdysozoa</taxon>
        <taxon>Arthropoda</taxon>
        <taxon>Hexapoda</taxon>
        <taxon>Insecta</taxon>
        <taxon>Pterygota</taxon>
        <taxon>Neoptera</taxon>
        <taxon>Paraneoptera</taxon>
        <taxon>Hemiptera</taxon>
        <taxon>Sternorrhyncha</taxon>
        <taxon>Aphidomorpha</taxon>
        <taxon>Aphidoidea</taxon>
        <taxon>Aphididae</taxon>
        <taxon>Macrosiphini</taxon>
        <taxon>Acyrthosiphon</taxon>
    </lineage>
</organism>
<feature type="domain" description="DUF4371" evidence="2">
    <location>
        <begin position="202"/>
        <end position="374"/>
    </location>
</feature>
<dbReference type="InterPro" id="IPR008906">
    <property type="entry name" value="HATC_C_dom"/>
</dbReference>
<dbReference type="PANTHER" id="PTHR45749:SF21">
    <property type="entry name" value="DUF4371 DOMAIN-CONTAINING PROTEIN"/>
    <property type="match status" value="1"/>
</dbReference>
<evidence type="ECO:0000313" key="4">
    <source>
        <dbReference type="Proteomes" id="UP000007819"/>
    </source>
</evidence>
<evidence type="ECO:0000313" key="3">
    <source>
        <dbReference type="EnsemblMetazoa" id="XP_008178490.1"/>
    </source>
</evidence>
<dbReference type="SUPFAM" id="SSF53098">
    <property type="entry name" value="Ribonuclease H-like"/>
    <property type="match status" value="1"/>
</dbReference>
<evidence type="ECO:0000259" key="2">
    <source>
        <dbReference type="Pfam" id="PF14291"/>
    </source>
</evidence>
<dbReference type="AlphaFoldDB" id="A0A8R2B2G2"/>
<dbReference type="InterPro" id="IPR025398">
    <property type="entry name" value="DUF4371"/>
</dbReference>
<sequence>MYKRKYKAGSEKRKEKEKQKLLKCAYDKSQKKLSFSSSVKDTTESMVSTESQSIDMNPISKLATSTITTNTTESISDMEPNSISAESTLTSSSLAFLLDPLTLSDSQKVQRKWLSYCSYSKRIFCTTCMTFCPRRENISNLVTGLEVLNSKNVYGTVKKHEQSKTHGEAVSALLQANLNKNIESCININLREIHSKEVEFNRLVIKRLIDIIMFIGRQGLAFRGKDEAAYSLEDRTINHGNFLELVLLIKDYDVVLNMHVKNCIELSKKRKAGVIGNLLREKIVNELKEAQSFSILVDSTQDVAVLDQLAICVRYVLKNNVYEKLLKLVVAYDSSGIGLYNLIAKEFSEIDLDMNKIVGCSFDGASNMKGVYNGLQSHLKKNANPSCIYTHCLGHVLNLVMVDSSECCKNAEFLFGLVQQSATFLLDSHKRMKVWSDLTKQTHKSHDKLRKLNLIGATRWWSKDKALSSIIQFNEPNVKDSRFLLFLHFLLEITSSESKFDAKTKYTAHTLLQNWSKFEIILTAAIYLDIFTISSPVSKIKNKFSKNSVSRVPKINKMPGELASDERPDVSTEKRFKVETYNYILDIMINSMEKRFVSNSELLKDCICLDPKNFKNIKSGLPENSLLKLSELTKISVHVLTSELQQFAIQYDTITKNFNDTFSKNDLSFDNDSNSESELNIDHSLECNTCNNCLRCAFNILYEIVQQSGSFNNIYLAYKFVLTLPCTQVTCERIFSKVKNIKTKLRSLISQDIMEALLMINIERDYVVDKEIVVNTIAKSSTELSRLLI</sequence>
<reference evidence="3" key="2">
    <citation type="submission" date="2022-06" db="UniProtKB">
        <authorList>
            <consortium name="EnsemblMetazoa"/>
        </authorList>
    </citation>
    <scope>IDENTIFICATION</scope>
</reference>
<dbReference type="RefSeq" id="XP_008178490.1">
    <property type="nucleotide sequence ID" value="XM_008180268.1"/>
</dbReference>
<dbReference type="PANTHER" id="PTHR45749">
    <property type="match status" value="1"/>
</dbReference>
<dbReference type="Proteomes" id="UP000007819">
    <property type="component" value="Chromosome A2"/>
</dbReference>
<dbReference type="Pfam" id="PF05699">
    <property type="entry name" value="Dimer_Tnp_hAT"/>
    <property type="match status" value="1"/>
</dbReference>
<dbReference type="Pfam" id="PF14291">
    <property type="entry name" value="DUF4371"/>
    <property type="match status" value="1"/>
</dbReference>
<dbReference type="OrthoDB" id="6611042at2759"/>
<feature type="domain" description="HAT C-terminal dimerisation" evidence="1">
    <location>
        <begin position="699"/>
        <end position="761"/>
    </location>
</feature>
<name>A0A8R2B2G2_ACYPI</name>
<dbReference type="GeneID" id="103307861"/>
<evidence type="ECO:0000259" key="1">
    <source>
        <dbReference type="Pfam" id="PF05699"/>
    </source>
</evidence>
<accession>A0A8R2B2G2</accession>
<protein>
    <recommendedName>
        <fullName evidence="5">Zinc finger MYM-type protein 1-like</fullName>
    </recommendedName>
</protein>
<reference evidence="4" key="1">
    <citation type="submission" date="2010-06" db="EMBL/GenBank/DDBJ databases">
        <authorList>
            <person name="Jiang H."/>
            <person name="Abraham K."/>
            <person name="Ali S."/>
            <person name="Alsbrooks S.L."/>
            <person name="Anim B.N."/>
            <person name="Anosike U.S."/>
            <person name="Attaway T."/>
            <person name="Bandaranaike D.P."/>
            <person name="Battles P.K."/>
            <person name="Bell S.N."/>
            <person name="Bell A.V."/>
            <person name="Beltran B."/>
            <person name="Bickham C."/>
            <person name="Bustamante Y."/>
            <person name="Caleb T."/>
            <person name="Canada A."/>
            <person name="Cardenas V."/>
            <person name="Carter K."/>
            <person name="Chacko J."/>
            <person name="Chandrabose M.N."/>
            <person name="Chavez D."/>
            <person name="Chavez A."/>
            <person name="Chen L."/>
            <person name="Chu H.-S."/>
            <person name="Claassen K.J."/>
            <person name="Cockrell R."/>
            <person name="Collins M."/>
            <person name="Cooper J.A."/>
            <person name="Cree A."/>
            <person name="Curry S.M."/>
            <person name="Da Y."/>
            <person name="Dao M.D."/>
            <person name="Das B."/>
            <person name="Davila M.-L."/>
            <person name="Davy-Carroll L."/>
            <person name="Denson S."/>
            <person name="Dinh H."/>
            <person name="Ebong V.E."/>
            <person name="Edwards J.R."/>
            <person name="Egan A."/>
            <person name="El-Daye J."/>
            <person name="Escobedo L."/>
            <person name="Fernandez S."/>
            <person name="Fernando P.R."/>
            <person name="Flagg N."/>
            <person name="Forbes L.D."/>
            <person name="Fowler R.G."/>
            <person name="Fu Q."/>
            <person name="Gabisi R.A."/>
            <person name="Ganer J."/>
            <person name="Garbino Pronczuk A."/>
            <person name="Garcia R.M."/>
            <person name="Garner T."/>
            <person name="Garrett T.E."/>
            <person name="Gonzalez D.A."/>
            <person name="Hamid H."/>
            <person name="Hawkins E.S."/>
            <person name="Hirani K."/>
            <person name="Hogues M.E."/>
            <person name="Hollins B."/>
            <person name="Hsiao C.-H."/>
            <person name="Jabil R."/>
            <person name="James M.L."/>
            <person name="Jhangiani S.N."/>
            <person name="Johnson B."/>
            <person name="Johnson Q."/>
            <person name="Joshi V."/>
            <person name="Kalu J.B."/>
            <person name="Kam C."/>
            <person name="Kashfia A."/>
            <person name="Keebler J."/>
            <person name="Kisamo H."/>
            <person name="Kovar C.L."/>
            <person name="Lago L.A."/>
            <person name="Lai C.-Y."/>
            <person name="Laidlaw J."/>
            <person name="Lara F."/>
            <person name="Le T.-K."/>
            <person name="Lee S.L."/>
            <person name="Legall F.H."/>
            <person name="Lemon S.J."/>
            <person name="Lewis L.R."/>
            <person name="Li B."/>
            <person name="Liu Y."/>
            <person name="Liu Y.-S."/>
            <person name="Lopez J."/>
            <person name="Lozado R.J."/>
            <person name="Lu J."/>
            <person name="Madu R.C."/>
            <person name="Maheshwari M."/>
            <person name="Maheshwari R."/>
            <person name="Malloy K."/>
            <person name="Martinez E."/>
            <person name="Mathew T."/>
            <person name="Mercado I.C."/>
            <person name="Mercado C."/>
            <person name="Meyer B."/>
            <person name="Montgomery K."/>
            <person name="Morgan M.B."/>
            <person name="Munidasa M."/>
            <person name="Nazareth L.V."/>
            <person name="Nelson J."/>
            <person name="Ng B.M."/>
            <person name="Nguyen N.B."/>
            <person name="Nguyen P.Q."/>
            <person name="Nguyen T."/>
            <person name="Obregon M."/>
            <person name="Okwuonu G.O."/>
            <person name="Onwere C.G."/>
            <person name="Orozco G."/>
            <person name="Parra A."/>
            <person name="Patel S."/>
            <person name="Patil S."/>
            <person name="Perez A."/>
            <person name="Perez Y."/>
            <person name="Pham C."/>
            <person name="Primus E.L."/>
            <person name="Pu L.-L."/>
            <person name="Puazo M."/>
            <person name="Qin X."/>
            <person name="Quiroz J.B."/>
            <person name="Reese J."/>
            <person name="Richards S."/>
            <person name="Rives C.M."/>
            <person name="Robberts R."/>
            <person name="Ruiz S.J."/>
            <person name="Ruiz M.J."/>
            <person name="Santibanez J."/>
            <person name="Schneider B.W."/>
            <person name="Sisson I."/>
            <person name="Smith M."/>
            <person name="Sodergren E."/>
            <person name="Song X.-Z."/>
            <person name="Song B.B."/>
            <person name="Summersgill H."/>
            <person name="Thelus R."/>
            <person name="Thornton R.D."/>
            <person name="Trejos Z.Y."/>
            <person name="Usmani K."/>
            <person name="Vattathil S."/>
            <person name="Villasana D."/>
            <person name="Walker D.L."/>
            <person name="Wang S."/>
            <person name="Wang K."/>
            <person name="White C.S."/>
            <person name="Williams A.C."/>
            <person name="Williamson J."/>
            <person name="Wilson K."/>
            <person name="Woghiren I.O."/>
            <person name="Woodworth J.R."/>
            <person name="Worley K.C."/>
            <person name="Wright R.A."/>
            <person name="Wu W."/>
            <person name="Young L."/>
            <person name="Zhang L."/>
            <person name="Zhang J."/>
            <person name="Zhu Y."/>
            <person name="Muzny D.M."/>
            <person name="Weinstock G."/>
            <person name="Gibbs R.A."/>
        </authorList>
    </citation>
    <scope>NUCLEOTIDE SEQUENCE [LARGE SCALE GENOMIC DNA]</scope>
    <source>
        <strain evidence="4">LSR1</strain>
    </source>
</reference>
<keyword evidence="4" id="KW-1185">Reference proteome</keyword>
<dbReference type="EnsemblMetazoa" id="XM_008180268.1">
    <property type="protein sequence ID" value="XP_008178490.1"/>
    <property type="gene ID" value="LOC103307861"/>
</dbReference>